<name>A0A3S9V085_9BACL</name>
<keyword evidence="4" id="KW-1185">Reference proteome</keyword>
<evidence type="ECO:0000313" key="3">
    <source>
        <dbReference type="EMBL" id="AZS15978.1"/>
    </source>
</evidence>
<evidence type="ECO:0000256" key="1">
    <source>
        <dbReference type="SAM" id="Coils"/>
    </source>
</evidence>
<evidence type="ECO:0000256" key="2">
    <source>
        <dbReference type="SAM" id="Phobius"/>
    </source>
</evidence>
<keyword evidence="2" id="KW-1133">Transmembrane helix</keyword>
<gene>
    <name evidence="3" type="ORF">EI981_17080</name>
</gene>
<dbReference type="OrthoDB" id="9940058at2"/>
<reference evidence="4" key="1">
    <citation type="submission" date="2018-12" db="EMBL/GenBank/DDBJ databases">
        <title>Complete genome sequence of Paenibacillus sp. MBLB1234.</title>
        <authorList>
            <person name="Nam Y.-D."/>
            <person name="Kang J."/>
            <person name="Chung W.-H."/>
            <person name="Park Y.S."/>
        </authorList>
    </citation>
    <scope>NUCLEOTIDE SEQUENCE [LARGE SCALE GENOMIC DNA]</scope>
    <source>
        <strain evidence="4">MBLB1234</strain>
    </source>
</reference>
<protein>
    <submittedName>
        <fullName evidence="3">Uncharacterized protein</fullName>
    </submittedName>
</protein>
<evidence type="ECO:0000313" key="4">
    <source>
        <dbReference type="Proteomes" id="UP000270678"/>
    </source>
</evidence>
<dbReference type="EMBL" id="CP034346">
    <property type="protein sequence ID" value="AZS15978.1"/>
    <property type="molecule type" value="Genomic_DNA"/>
</dbReference>
<keyword evidence="2" id="KW-0812">Transmembrane</keyword>
<feature type="transmembrane region" description="Helical" evidence="2">
    <location>
        <begin position="39"/>
        <end position="61"/>
    </location>
</feature>
<dbReference type="Proteomes" id="UP000270678">
    <property type="component" value="Chromosome"/>
</dbReference>
<sequence length="63" mass="7356">MSSFNNDDVRDLRERVERLERELEQYKGQPTRPSHYLKWFITGFLIVTGAMLLVGILQFVIAG</sequence>
<keyword evidence="2" id="KW-0472">Membrane</keyword>
<dbReference type="AlphaFoldDB" id="A0A3S9V085"/>
<feature type="coiled-coil region" evidence="1">
    <location>
        <begin position="2"/>
        <end position="29"/>
    </location>
</feature>
<organism evidence="3 4">
    <name type="scientific">Paenibacillus lutimineralis</name>
    <dbReference type="NCBI Taxonomy" id="2707005"/>
    <lineage>
        <taxon>Bacteria</taxon>
        <taxon>Bacillati</taxon>
        <taxon>Bacillota</taxon>
        <taxon>Bacilli</taxon>
        <taxon>Bacillales</taxon>
        <taxon>Paenibacillaceae</taxon>
        <taxon>Paenibacillus</taxon>
    </lineage>
</organism>
<accession>A0A3S9V085</accession>
<dbReference type="RefSeq" id="WP_127000152.1">
    <property type="nucleotide sequence ID" value="NZ_CP034346.1"/>
</dbReference>
<keyword evidence="1" id="KW-0175">Coiled coil</keyword>
<proteinExistence type="predicted"/>
<dbReference type="KEGG" id="plut:EI981_17080"/>